<dbReference type="Pfam" id="PF05050">
    <property type="entry name" value="Methyltransf_21"/>
    <property type="match status" value="1"/>
</dbReference>
<sequence>MHTLAAARAMQGQGKIIAFEPFEQTKRMLEKSVWMNGFSNMTTIYQAAVSNTTGHHEFFIGATSGHHSLFSLDHTPNHHQNPIEVPLLRLDDTIAPGQPINLMKIDVEGAELDVIEGGASIITSNPDIALIVEFGASHLRRIGRTPDQWFESFSKLGLNHRVINQDTGMLESLSIAELTKVESVNLFFARENSAAWKRLS</sequence>
<organism evidence="2 3">
    <name type="scientific">Hydrogenophaga taeniospiralis CCUG 15921</name>
    <dbReference type="NCBI Taxonomy" id="1281780"/>
    <lineage>
        <taxon>Bacteria</taxon>
        <taxon>Pseudomonadati</taxon>
        <taxon>Pseudomonadota</taxon>
        <taxon>Betaproteobacteria</taxon>
        <taxon>Burkholderiales</taxon>
        <taxon>Comamonadaceae</taxon>
        <taxon>Hydrogenophaga</taxon>
    </lineage>
</organism>
<accession>A0A9X4P6Y8</accession>
<dbReference type="EMBL" id="AOGK01000017">
    <property type="protein sequence ID" value="MDG5977188.1"/>
    <property type="molecule type" value="Genomic_DNA"/>
</dbReference>
<dbReference type="AlphaFoldDB" id="A0A9X4P6Y8"/>
<evidence type="ECO:0000313" key="2">
    <source>
        <dbReference type="EMBL" id="MDG5977188.1"/>
    </source>
</evidence>
<dbReference type="PANTHER" id="PTHR34203:SF15">
    <property type="entry name" value="SLL1173 PROTEIN"/>
    <property type="match status" value="1"/>
</dbReference>
<protein>
    <recommendedName>
        <fullName evidence="1">Methyltransferase FkbM domain-containing protein</fullName>
    </recommendedName>
</protein>
<evidence type="ECO:0000259" key="1">
    <source>
        <dbReference type="Pfam" id="PF05050"/>
    </source>
</evidence>
<dbReference type="Proteomes" id="UP001152876">
    <property type="component" value="Unassembled WGS sequence"/>
</dbReference>
<dbReference type="SUPFAM" id="SSF53335">
    <property type="entry name" value="S-adenosyl-L-methionine-dependent methyltransferases"/>
    <property type="match status" value="1"/>
</dbReference>
<comment type="caution">
    <text evidence="2">The sequence shown here is derived from an EMBL/GenBank/DDBJ whole genome shotgun (WGS) entry which is preliminary data.</text>
</comment>
<proteinExistence type="predicted"/>
<name>A0A9X4P6Y8_9BURK</name>
<dbReference type="NCBIfam" id="TIGR01444">
    <property type="entry name" value="fkbM_fam"/>
    <property type="match status" value="1"/>
</dbReference>
<gene>
    <name evidence="2" type="ORF">H010_18143</name>
</gene>
<dbReference type="PANTHER" id="PTHR34203">
    <property type="entry name" value="METHYLTRANSFERASE, FKBM FAMILY PROTEIN"/>
    <property type="match status" value="1"/>
</dbReference>
<dbReference type="InterPro" id="IPR029063">
    <property type="entry name" value="SAM-dependent_MTases_sf"/>
</dbReference>
<feature type="domain" description="Methyltransferase FkbM" evidence="1">
    <location>
        <begin position="6"/>
        <end position="156"/>
    </location>
</feature>
<reference evidence="2" key="1">
    <citation type="submission" date="2013-01" db="EMBL/GenBank/DDBJ databases">
        <title>Genome draft of Hydrogenophaga taeniospiralis 2K1.</title>
        <authorList>
            <person name="Gomila M."/>
            <person name="Lalucat J."/>
        </authorList>
    </citation>
    <scope>NUCLEOTIDE SEQUENCE</scope>
    <source>
        <strain evidence="2">CCUG 15921</strain>
    </source>
</reference>
<dbReference type="InterPro" id="IPR006342">
    <property type="entry name" value="FkbM_mtfrase"/>
</dbReference>
<keyword evidence="3" id="KW-1185">Reference proteome</keyword>
<dbReference type="Gene3D" id="3.40.50.150">
    <property type="entry name" value="Vaccinia Virus protein VP39"/>
    <property type="match status" value="1"/>
</dbReference>
<dbReference type="InterPro" id="IPR052514">
    <property type="entry name" value="SAM-dependent_MTase"/>
</dbReference>
<evidence type="ECO:0000313" key="3">
    <source>
        <dbReference type="Proteomes" id="UP001152876"/>
    </source>
</evidence>